<dbReference type="STRING" id="1855912.LuPra_02299"/>
<dbReference type="EMBL" id="CP015136">
    <property type="protein sequence ID" value="AMY09088.1"/>
    <property type="molecule type" value="Genomic_DNA"/>
</dbReference>
<keyword evidence="4" id="KW-1185">Reference proteome</keyword>
<feature type="region of interest" description="Disordered" evidence="1">
    <location>
        <begin position="265"/>
        <end position="289"/>
    </location>
</feature>
<dbReference type="SUPFAM" id="SSF82171">
    <property type="entry name" value="DPP6 N-terminal domain-like"/>
    <property type="match status" value="1"/>
</dbReference>
<name>A0A143PLX6_LUTPR</name>
<organism evidence="3 4">
    <name type="scientific">Luteitalea pratensis</name>
    <dbReference type="NCBI Taxonomy" id="1855912"/>
    <lineage>
        <taxon>Bacteria</taxon>
        <taxon>Pseudomonadati</taxon>
        <taxon>Acidobacteriota</taxon>
        <taxon>Vicinamibacteria</taxon>
        <taxon>Vicinamibacterales</taxon>
        <taxon>Vicinamibacteraceae</taxon>
        <taxon>Luteitalea</taxon>
    </lineage>
</organism>
<dbReference type="InterPro" id="IPR011659">
    <property type="entry name" value="WD40"/>
</dbReference>
<dbReference type="Pfam" id="PF07676">
    <property type="entry name" value="PD40"/>
    <property type="match status" value="2"/>
</dbReference>
<dbReference type="InterPro" id="IPR011042">
    <property type="entry name" value="6-blade_b-propeller_TolB-like"/>
</dbReference>
<proteinExistence type="predicted"/>
<dbReference type="AlphaFoldDB" id="A0A143PLX6"/>
<evidence type="ECO:0000256" key="1">
    <source>
        <dbReference type="SAM" id="MobiDB-lite"/>
    </source>
</evidence>
<feature type="chain" id="PRO_5007511639" evidence="2">
    <location>
        <begin position="39"/>
        <end position="326"/>
    </location>
</feature>
<dbReference type="Gene3D" id="2.120.10.30">
    <property type="entry name" value="TolB, C-terminal domain"/>
    <property type="match status" value="1"/>
</dbReference>
<protein>
    <submittedName>
        <fullName evidence="3">Tol-Pal system beta propeller repeat protein TolB</fullName>
    </submittedName>
</protein>
<keyword evidence="2" id="KW-0732">Signal</keyword>
<gene>
    <name evidence="3" type="ORF">LuPra_02299</name>
</gene>
<feature type="signal peptide" evidence="2">
    <location>
        <begin position="1"/>
        <end position="38"/>
    </location>
</feature>
<dbReference type="KEGG" id="abac:LuPra_02299"/>
<evidence type="ECO:0000256" key="2">
    <source>
        <dbReference type="SAM" id="SignalP"/>
    </source>
</evidence>
<sequence length="326" mass="35223" precursor="true">MVPQSEDRAWPHRHASRGLPTLALAGMATLLVAPAASAQPFGEWSPPVSIDPGRQLVNTPGNDGCPIEAPDGLTLFFASTRTDDPQIAPDLNIWVAYRASEDVAWSEIERLPLPVNSGANEFCPTPLPGNRLLFVSTRANECAGVTTNSADIYFTRQHPVRGRLTPQSLCNVNSTREEFSPALVEADGVTMLYFSSNRLDPLLHKIYVSVLDEDGTWGMPSLVDELNQPGAYDARPNVRKDGLEIVFDSNRSGSADIFTSTRSSVTEPWSAPRPVDAVNSGVTESRPSISRDGTRLYFGSARANGLGNVGTDIFVSMRSGPGKEQP</sequence>
<accession>A0A143PLX6</accession>
<evidence type="ECO:0000313" key="3">
    <source>
        <dbReference type="EMBL" id="AMY09088.1"/>
    </source>
</evidence>
<reference evidence="4" key="2">
    <citation type="submission" date="2016-04" db="EMBL/GenBank/DDBJ databases">
        <title>First Complete Genome Sequence of a Subdivision 6 Acidobacterium.</title>
        <authorList>
            <person name="Huang S."/>
            <person name="Vieira S."/>
            <person name="Bunk B."/>
            <person name="Riedel T."/>
            <person name="Sproeer C."/>
            <person name="Overmann J."/>
        </authorList>
    </citation>
    <scope>NUCLEOTIDE SEQUENCE [LARGE SCALE GENOMIC DNA]</scope>
    <source>
        <strain evidence="4">DSM 100886 HEG_-6_39</strain>
    </source>
</reference>
<reference evidence="3 4" key="1">
    <citation type="journal article" date="2016" name="Genome Announc.">
        <title>First Complete Genome Sequence of a Subdivision 6 Acidobacterium Strain.</title>
        <authorList>
            <person name="Huang S."/>
            <person name="Vieira S."/>
            <person name="Bunk B."/>
            <person name="Riedel T."/>
            <person name="Sproer C."/>
            <person name="Overmann J."/>
        </authorList>
    </citation>
    <scope>NUCLEOTIDE SEQUENCE [LARGE SCALE GENOMIC DNA]</scope>
    <source>
        <strain evidence="4">DSM 100886 HEG_-6_39</strain>
    </source>
</reference>
<evidence type="ECO:0000313" key="4">
    <source>
        <dbReference type="Proteomes" id="UP000076079"/>
    </source>
</evidence>
<dbReference type="Proteomes" id="UP000076079">
    <property type="component" value="Chromosome"/>
</dbReference>